<evidence type="ECO:0000256" key="1">
    <source>
        <dbReference type="ARBA" id="ARBA00004141"/>
    </source>
</evidence>
<evidence type="ECO:0000256" key="7">
    <source>
        <dbReference type="SAM" id="Phobius"/>
    </source>
</evidence>
<evidence type="ECO:0000256" key="4">
    <source>
        <dbReference type="ARBA" id="ARBA00022989"/>
    </source>
</evidence>
<feature type="transmembrane region" description="Helical" evidence="7">
    <location>
        <begin position="454"/>
        <end position="472"/>
    </location>
</feature>
<feature type="region of interest" description="Disordered" evidence="6">
    <location>
        <begin position="1"/>
        <end position="45"/>
    </location>
</feature>
<keyword evidence="9" id="KW-1185">Reference proteome</keyword>
<evidence type="ECO:0000256" key="5">
    <source>
        <dbReference type="ARBA" id="ARBA00023136"/>
    </source>
</evidence>
<evidence type="ECO:0000313" key="9">
    <source>
        <dbReference type="Proteomes" id="UP000383932"/>
    </source>
</evidence>
<reference evidence="8 9" key="1">
    <citation type="journal article" date="2019" name="Fungal Biol. Biotechnol.">
        <title>Draft genome sequence of fastidious pathogen Ceratobasidium theobromae, which causes vascular-streak dieback in Theobroma cacao.</title>
        <authorList>
            <person name="Ali S.S."/>
            <person name="Asman A."/>
            <person name="Shao J."/>
            <person name="Firmansyah A.P."/>
            <person name="Susilo A.W."/>
            <person name="Rosmana A."/>
            <person name="McMahon P."/>
            <person name="Junaid M."/>
            <person name="Guest D."/>
            <person name="Kheng T.Y."/>
            <person name="Meinhardt L.W."/>
            <person name="Bailey B.A."/>
        </authorList>
    </citation>
    <scope>NUCLEOTIDE SEQUENCE [LARGE SCALE GENOMIC DNA]</scope>
    <source>
        <strain evidence="8 9">CT2</strain>
    </source>
</reference>
<name>A0A5N5QMS5_9AGAM</name>
<feature type="transmembrane region" description="Helical" evidence="7">
    <location>
        <begin position="479"/>
        <end position="498"/>
    </location>
</feature>
<dbReference type="PANTHER" id="PTHR11206">
    <property type="entry name" value="MULTIDRUG RESISTANCE PROTEIN"/>
    <property type="match status" value="1"/>
</dbReference>
<dbReference type="GO" id="GO:0016020">
    <property type="term" value="C:membrane"/>
    <property type="evidence" value="ECO:0007669"/>
    <property type="project" value="UniProtKB-SubCell"/>
</dbReference>
<dbReference type="GO" id="GO:1990961">
    <property type="term" value="P:xenobiotic detoxification by transmembrane export across the plasma membrane"/>
    <property type="evidence" value="ECO:0007669"/>
    <property type="project" value="InterPro"/>
</dbReference>
<feature type="transmembrane region" description="Helical" evidence="7">
    <location>
        <begin position="256"/>
        <end position="279"/>
    </location>
</feature>
<comment type="similarity">
    <text evidence="2">Belongs to the multi antimicrobial extrusion (MATE) (TC 2.A.66.1) family.</text>
</comment>
<protein>
    <submittedName>
        <fullName evidence="8">Transport protein</fullName>
    </submittedName>
</protein>
<dbReference type="GO" id="GO:0042910">
    <property type="term" value="F:xenobiotic transmembrane transporter activity"/>
    <property type="evidence" value="ECO:0007669"/>
    <property type="project" value="InterPro"/>
</dbReference>
<dbReference type="CDD" id="cd13132">
    <property type="entry name" value="MATE_eukaryotic"/>
    <property type="match status" value="1"/>
</dbReference>
<accession>A0A5N5QMS5</accession>
<dbReference type="InterPro" id="IPR002528">
    <property type="entry name" value="MATE_fam"/>
</dbReference>
<dbReference type="AlphaFoldDB" id="A0A5N5QMS5"/>
<keyword evidence="4 7" id="KW-1133">Transmembrane helix</keyword>
<evidence type="ECO:0000313" key="8">
    <source>
        <dbReference type="EMBL" id="KAB5592878.1"/>
    </source>
</evidence>
<organism evidence="8 9">
    <name type="scientific">Ceratobasidium theobromae</name>
    <dbReference type="NCBI Taxonomy" id="1582974"/>
    <lineage>
        <taxon>Eukaryota</taxon>
        <taxon>Fungi</taxon>
        <taxon>Dikarya</taxon>
        <taxon>Basidiomycota</taxon>
        <taxon>Agaricomycotina</taxon>
        <taxon>Agaricomycetes</taxon>
        <taxon>Cantharellales</taxon>
        <taxon>Ceratobasidiaceae</taxon>
        <taxon>Ceratobasidium</taxon>
    </lineage>
</organism>
<keyword evidence="3 7" id="KW-0812">Transmembrane</keyword>
<comment type="subcellular location">
    <subcellularLocation>
        <location evidence="1">Membrane</location>
        <topology evidence="1">Multi-pass membrane protein</topology>
    </subcellularLocation>
</comment>
<feature type="transmembrane region" description="Helical" evidence="7">
    <location>
        <begin position="151"/>
        <end position="173"/>
    </location>
</feature>
<feature type="transmembrane region" description="Helical" evidence="7">
    <location>
        <begin position="338"/>
        <end position="359"/>
    </location>
</feature>
<dbReference type="OrthoDB" id="2126698at2759"/>
<sequence length="527" mass="56157">MSGLPVSSSSSSIPTATYGRSRSNSMDIDARPVKNFGTTSQPSNTSMSKVLIEEITIGEGTPLLGGGERMRAIGCWRDVLTEIRLLMRYSVPVICVVSVISIGHLSTKMLAGSALASLTVAVTGASVIQGFASALDSLLPQAWTSGNPTHVGLWAQRMVVLMAFLIMPIAVLWQNIEPVLLLLGQDPEVAGFAGLYLKLITLQLPGYALNAVLRRYFQAQGLLHVPTTIIAVVAPLNVALNYLLVQGPEPVRLGFIGAPIATSISVTLTSAMYLIYGVYFAPHTAWHPITSQSLTSLPKLLRLGSAGVAQVAAEWWSWELMSLTASQLGPTALAAQSVIMMVATTTYNIQFSVGIAVAVRTGNLLGSKDSWQAHTSARAATGLTLLGGVTLGSIMFAFRHKIAYIFINDDEVASLVASVLPIVSLYQVVDGLASVETGILRACGKLGVSATVNFVAYYVIGLPLGFYLALWCNMGLKGVWIGLATAILCAASTIWMMVLRLDWDVEVREAKERIETGVPTADDDSRV</sequence>
<dbReference type="Pfam" id="PF01554">
    <property type="entry name" value="MatE"/>
    <property type="match status" value="2"/>
</dbReference>
<feature type="transmembrane region" description="Helical" evidence="7">
    <location>
        <begin position="379"/>
        <end position="398"/>
    </location>
</feature>
<dbReference type="Proteomes" id="UP000383932">
    <property type="component" value="Unassembled WGS sequence"/>
</dbReference>
<dbReference type="EMBL" id="SSOP01000051">
    <property type="protein sequence ID" value="KAB5592878.1"/>
    <property type="molecule type" value="Genomic_DNA"/>
</dbReference>
<feature type="transmembrane region" description="Helical" evidence="7">
    <location>
        <begin position="225"/>
        <end position="244"/>
    </location>
</feature>
<feature type="compositionally biased region" description="Polar residues" evidence="6">
    <location>
        <begin position="13"/>
        <end position="26"/>
    </location>
</feature>
<dbReference type="InterPro" id="IPR045069">
    <property type="entry name" value="MATE_euk"/>
</dbReference>
<comment type="caution">
    <text evidence="8">The sequence shown here is derived from an EMBL/GenBank/DDBJ whole genome shotgun (WGS) entry which is preliminary data.</text>
</comment>
<feature type="transmembrane region" description="Helical" evidence="7">
    <location>
        <begin position="86"/>
        <end position="106"/>
    </location>
</feature>
<dbReference type="NCBIfam" id="TIGR00797">
    <property type="entry name" value="matE"/>
    <property type="match status" value="1"/>
</dbReference>
<evidence type="ECO:0000256" key="3">
    <source>
        <dbReference type="ARBA" id="ARBA00022692"/>
    </source>
</evidence>
<dbReference type="GO" id="GO:0015297">
    <property type="term" value="F:antiporter activity"/>
    <property type="evidence" value="ECO:0007669"/>
    <property type="project" value="InterPro"/>
</dbReference>
<feature type="transmembrane region" description="Helical" evidence="7">
    <location>
        <begin position="193"/>
        <end position="213"/>
    </location>
</feature>
<keyword evidence="5 7" id="KW-0472">Membrane</keyword>
<proteinExistence type="inferred from homology"/>
<evidence type="ECO:0000256" key="6">
    <source>
        <dbReference type="SAM" id="MobiDB-lite"/>
    </source>
</evidence>
<feature type="compositionally biased region" description="Polar residues" evidence="6">
    <location>
        <begin position="36"/>
        <end position="45"/>
    </location>
</feature>
<feature type="transmembrane region" description="Helical" evidence="7">
    <location>
        <begin position="118"/>
        <end position="139"/>
    </location>
</feature>
<evidence type="ECO:0000256" key="2">
    <source>
        <dbReference type="ARBA" id="ARBA00010199"/>
    </source>
</evidence>
<gene>
    <name evidence="8" type="ORF">CTheo_3667</name>
</gene>